<keyword evidence="5" id="KW-0677">Repeat</keyword>
<dbReference type="Pfam" id="PF21038">
    <property type="entry name" value="CEP104_N"/>
    <property type="match status" value="1"/>
</dbReference>
<evidence type="ECO:0000256" key="7">
    <source>
        <dbReference type="ARBA" id="ARBA00023212"/>
    </source>
</evidence>
<dbReference type="InterPro" id="IPR034085">
    <property type="entry name" value="TOG"/>
</dbReference>
<dbReference type="AlphaFoldDB" id="A0A2C9LW30"/>
<evidence type="ECO:0000256" key="12">
    <source>
        <dbReference type="SAM" id="MobiDB-lite"/>
    </source>
</evidence>
<feature type="compositionally biased region" description="Pro residues" evidence="12">
    <location>
        <begin position="321"/>
        <end position="337"/>
    </location>
</feature>
<name>A0A2C9LW30_BIOGL</name>
<comment type="function">
    <text evidence="9">Required for ciliogenesis and for structural integrity at the ciliary tip.</text>
</comment>
<comment type="subunit">
    <text evidence="10">Interacts with CCP110 and CEP97. Interacts with ARMC9, TOGARAM1, CCDC66 and CSPP1.</text>
</comment>
<dbReference type="PANTHER" id="PTHR13371">
    <property type="entry name" value="GLYCINE-, GLUTAMATE-, THIENYLCYCLOHEXYLPIPERIDINE-BINDING PROTEIN"/>
    <property type="match status" value="1"/>
</dbReference>
<feature type="region of interest" description="Disordered" evidence="12">
    <location>
        <begin position="315"/>
        <end position="347"/>
    </location>
</feature>
<dbReference type="Pfam" id="PF21039">
    <property type="entry name" value="CEP104_ZnF"/>
    <property type="match status" value="1"/>
</dbReference>
<dbReference type="VEuPathDB" id="VectorBase:BGLB035682"/>
<feature type="region of interest" description="Disordered" evidence="12">
    <location>
        <begin position="743"/>
        <end position="793"/>
    </location>
</feature>
<dbReference type="InterPro" id="IPR008979">
    <property type="entry name" value="Galactose-bd-like_sf"/>
</dbReference>
<keyword evidence="7" id="KW-0206">Cytoskeleton</keyword>
<keyword evidence="8" id="KW-0966">Cell projection</keyword>
<dbReference type="InterPro" id="IPR011989">
    <property type="entry name" value="ARM-like"/>
</dbReference>
<proteinExistence type="predicted"/>
<dbReference type="GO" id="GO:0000922">
    <property type="term" value="C:spindle pole"/>
    <property type="evidence" value="ECO:0007669"/>
    <property type="project" value="UniProtKB-SubCell"/>
</dbReference>
<accession>A0A2C9LW30</accession>
<dbReference type="FunFam" id="1.25.10.10:FF:000200">
    <property type="entry name" value="Centrosomal protein of 104 kDa"/>
    <property type="match status" value="1"/>
</dbReference>
<dbReference type="InterPro" id="IPR048739">
    <property type="entry name" value="CEP104_N"/>
</dbReference>
<dbReference type="SMART" id="SM01349">
    <property type="entry name" value="TOG"/>
    <property type="match status" value="1"/>
</dbReference>
<feature type="compositionally biased region" description="Low complexity" evidence="12">
    <location>
        <begin position="928"/>
        <end position="943"/>
    </location>
</feature>
<dbReference type="STRING" id="6526.A0A2C9LW30"/>
<reference evidence="14" key="1">
    <citation type="submission" date="2020-05" db="UniProtKB">
        <authorList>
            <consortium name="EnsemblMetazoa"/>
        </authorList>
    </citation>
    <scope>IDENTIFICATION</scope>
    <source>
        <strain evidence="14">BB02</strain>
    </source>
</reference>
<feature type="region of interest" description="Disordered" evidence="12">
    <location>
        <begin position="702"/>
        <end position="724"/>
    </location>
</feature>
<keyword evidence="4" id="KW-0963">Cytoplasm</keyword>
<feature type="region of interest" description="Disordered" evidence="12">
    <location>
        <begin position="928"/>
        <end position="956"/>
    </location>
</feature>
<dbReference type="KEGG" id="bgt:106057410"/>
<evidence type="ECO:0000256" key="10">
    <source>
        <dbReference type="ARBA" id="ARBA00065345"/>
    </source>
</evidence>
<evidence type="ECO:0000256" key="3">
    <source>
        <dbReference type="ARBA" id="ARBA00004647"/>
    </source>
</evidence>
<dbReference type="Proteomes" id="UP000076420">
    <property type="component" value="Unassembled WGS sequence"/>
</dbReference>
<evidence type="ECO:0000256" key="5">
    <source>
        <dbReference type="ARBA" id="ARBA00022737"/>
    </source>
</evidence>
<evidence type="ECO:0000313" key="14">
    <source>
        <dbReference type="EnsemblMetazoa" id="BGLB035682-PA"/>
    </source>
</evidence>
<dbReference type="InterPro" id="IPR048738">
    <property type="entry name" value="CEP104_Znf"/>
</dbReference>
<feature type="domain" description="TOG" evidence="13">
    <location>
        <begin position="454"/>
        <end position="708"/>
    </location>
</feature>
<organism evidence="14 15">
    <name type="scientific">Biomphalaria glabrata</name>
    <name type="common">Bloodfluke planorb</name>
    <name type="synonym">Freshwater snail</name>
    <dbReference type="NCBI Taxonomy" id="6526"/>
    <lineage>
        <taxon>Eukaryota</taxon>
        <taxon>Metazoa</taxon>
        <taxon>Spiralia</taxon>
        <taxon>Lophotrochozoa</taxon>
        <taxon>Mollusca</taxon>
        <taxon>Gastropoda</taxon>
        <taxon>Heterobranchia</taxon>
        <taxon>Euthyneura</taxon>
        <taxon>Panpulmonata</taxon>
        <taxon>Hygrophila</taxon>
        <taxon>Lymnaeoidea</taxon>
        <taxon>Planorbidae</taxon>
        <taxon>Biomphalaria</taxon>
    </lineage>
</organism>
<dbReference type="GO" id="GO:0005814">
    <property type="term" value="C:centriole"/>
    <property type="evidence" value="ECO:0007669"/>
    <property type="project" value="UniProtKB-SubCell"/>
</dbReference>
<sequence length="956" mass="108785">MDLHIIHSKITVMPHKLQFKVIHASGQDDIYRASELNHHSPLTKGWQSARFCLYPQDMVIQLETRSRLRKIQILSHQFLIPTKIEFFVGDVPDGAPLLLESARYARLGYVSLSDNEKTGYKARELKSVHVDAVGHFLKLNIHKNHVNKHNLYNQVGIIAINVIGDELRRPYDITDPDLLLDDPRIERDPALEGLFNKPDYISPLDDLAFDMYQDPEIAQIIRRLERKKQEAVLQERYDYAKRLKQAITELQKVGEKLGKMEVEKRQAVENEDYDKARLKKVQMDEYRLQVYKDLNLNDLLELTGSRHPQHIDLEPVRITSPPTPPPRLEELPPPTIRTPPHYEEYPLPRSDSVLEVVSTKTIPSYYPFDDMPLPNQKSKSVIEPITVPAEETSKSPRPPETNRSKNNSPRTPHDSRRLPPPKLKSIKEDEEKALTLEEELPPEPENNQEAEPMSEVDLREASTAIDIFGLSLVSKAYSKTWSYREDALTAVHHQMQQMPTGNKEEAKSMLRAAIFLVKRGIDDKVYAVFRAALHLYRMLLTEFVPKHKLGKPDITSAVEKTLPNLFHKAGDTAVRNRDDAKSFIQEMASFPEVKATQTLAHECVKPFKLTLGPRHAQSRCEIVESLYQNFGLKGGLTIDNIMKFNVEGLNHNAGEVRDVIERLIKTMYKNHGAPIKDYLPPDDEKTRKNTLWRQLFEYFDQVDGKPPRTDAKKQKAEEEQKKQAEIDALQKQLQALRDMNAGKALRSDRSNGPIDASVLSKNDPSKKAAPQKKKTEAAKVKPKGNKPTTKDDDDVSMFTVDNICIFCGERNESFTEEGLDIHYWKNCPMLKRCYNCKQVVEIATYTDHVLTECEAKSNFSKCPRCSEAIPKPEYDQHVADKACNPHKTGQNHCPLCHENISSGEDGWKEHLMGRTGCKQNPRRLLALNKPAGGAAGNKTTAARGRGGKTGSVRGRK</sequence>
<evidence type="ECO:0000256" key="11">
    <source>
        <dbReference type="ARBA" id="ARBA00068547"/>
    </source>
</evidence>
<evidence type="ECO:0000256" key="6">
    <source>
        <dbReference type="ARBA" id="ARBA00023054"/>
    </source>
</evidence>
<evidence type="ECO:0000256" key="4">
    <source>
        <dbReference type="ARBA" id="ARBA00022490"/>
    </source>
</evidence>
<evidence type="ECO:0000256" key="1">
    <source>
        <dbReference type="ARBA" id="ARBA00004114"/>
    </source>
</evidence>
<dbReference type="EnsemblMetazoa" id="BGLB035682-RA">
    <property type="protein sequence ID" value="BGLB035682-PA"/>
    <property type="gene ID" value="BGLB035682"/>
</dbReference>
<evidence type="ECO:0000259" key="13">
    <source>
        <dbReference type="SMART" id="SM01349"/>
    </source>
</evidence>
<evidence type="ECO:0000313" key="15">
    <source>
        <dbReference type="Proteomes" id="UP000076420"/>
    </source>
</evidence>
<comment type="subcellular location">
    <subcellularLocation>
        <location evidence="2">Cell projection</location>
        <location evidence="2">Cilium</location>
    </subcellularLocation>
    <subcellularLocation>
        <location evidence="1">Cytoplasm</location>
        <location evidence="1">Cytoskeleton</location>
        <location evidence="1">Microtubule organizing center</location>
        <location evidence="1">Centrosome</location>
        <location evidence="1">Centriole</location>
    </subcellularLocation>
    <subcellularLocation>
        <location evidence="3">Cytoplasm</location>
        <location evidence="3">Cytoskeleton</location>
        <location evidence="3">Spindle pole</location>
    </subcellularLocation>
</comment>
<dbReference type="PANTHER" id="PTHR13371:SF0">
    <property type="entry name" value="CENTROSOMAL PROTEIN OF 104 KDA"/>
    <property type="match status" value="1"/>
</dbReference>
<dbReference type="OrthoDB" id="66599at2759"/>
<protein>
    <recommendedName>
        <fullName evidence="11">Centrosomal protein of 104 kDa</fullName>
    </recommendedName>
</protein>
<dbReference type="GO" id="GO:0005929">
    <property type="term" value="C:cilium"/>
    <property type="evidence" value="ECO:0007669"/>
    <property type="project" value="UniProtKB-SubCell"/>
</dbReference>
<feature type="region of interest" description="Disordered" evidence="12">
    <location>
        <begin position="387"/>
        <end position="426"/>
    </location>
</feature>
<evidence type="ECO:0000256" key="2">
    <source>
        <dbReference type="ARBA" id="ARBA00004138"/>
    </source>
</evidence>
<evidence type="ECO:0000256" key="9">
    <source>
        <dbReference type="ARBA" id="ARBA00059645"/>
    </source>
</evidence>
<dbReference type="InterPro" id="IPR052607">
    <property type="entry name" value="CEP104-like"/>
</dbReference>
<dbReference type="Gene3D" id="1.25.10.10">
    <property type="entry name" value="Leucine-rich Repeat Variant"/>
    <property type="match status" value="1"/>
</dbReference>
<dbReference type="SUPFAM" id="SSF49785">
    <property type="entry name" value="Galactose-binding domain-like"/>
    <property type="match status" value="1"/>
</dbReference>
<keyword evidence="6" id="KW-0175">Coiled coil</keyword>
<dbReference type="VEuPathDB" id="VectorBase:BGLAX_035919"/>
<evidence type="ECO:0000256" key="8">
    <source>
        <dbReference type="ARBA" id="ARBA00023273"/>
    </source>
</evidence>
<dbReference type="Pfam" id="PF21040">
    <property type="entry name" value="CEP104-like_TOG"/>
    <property type="match status" value="1"/>
</dbReference>
<gene>
    <name evidence="14" type="primary">106057410</name>
</gene>